<dbReference type="Proteomes" id="UP000064514">
    <property type="component" value="Unassembled WGS sequence"/>
</dbReference>
<keyword evidence="3 5" id="KW-0949">S-adenosyl-L-methionine</keyword>
<comment type="similarity">
    <text evidence="5">Belongs to the protein N5-glutamine methyltransferase family. PrmC subfamily.</text>
</comment>
<evidence type="ECO:0000256" key="3">
    <source>
        <dbReference type="ARBA" id="ARBA00022691"/>
    </source>
</evidence>
<keyword evidence="1 5" id="KW-0489">Methyltransferase</keyword>
<evidence type="ECO:0000313" key="8">
    <source>
        <dbReference type="EMBL" id="GAP04328.1"/>
    </source>
</evidence>
<dbReference type="InterPro" id="IPR040758">
    <property type="entry name" value="PrmC_N"/>
</dbReference>
<keyword evidence="2 5" id="KW-0808">Transferase</keyword>
<feature type="binding site" evidence="5">
    <location>
        <position position="171"/>
    </location>
    <ligand>
        <name>S-adenosyl-L-methionine</name>
        <dbReference type="ChEBI" id="CHEBI:59789"/>
    </ligand>
</feature>
<dbReference type="EC" id="2.1.1.297" evidence="5"/>
<feature type="domain" description="Release factor glutamine methyltransferase N-terminal" evidence="7">
    <location>
        <begin position="29"/>
        <end position="101"/>
    </location>
</feature>
<dbReference type="Pfam" id="PF17827">
    <property type="entry name" value="PrmC_N"/>
    <property type="match status" value="1"/>
</dbReference>
<gene>
    <name evidence="5 8" type="primary">prmC</name>
    <name evidence="8" type="ORF">FTRO_0040680</name>
</gene>
<dbReference type="HAMAP" id="MF_02126">
    <property type="entry name" value="RF_methyltr_PrmC"/>
    <property type="match status" value="1"/>
</dbReference>
<evidence type="ECO:0000259" key="7">
    <source>
        <dbReference type="Pfam" id="PF17827"/>
    </source>
</evidence>
<accession>A0A3F3H925</accession>
<dbReference type="AlphaFoldDB" id="A0A3F3H925"/>
<dbReference type="GO" id="GO:0003676">
    <property type="term" value="F:nucleic acid binding"/>
    <property type="evidence" value="ECO:0007669"/>
    <property type="project" value="InterPro"/>
</dbReference>
<dbReference type="InterPro" id="IPR002052">
    <property type="entry name" value="DNA_methylase_N6_adenine_CS"/>
</dbReference>
<dbReference type="NCBIfam" id="TIGR00536">
    <property type="entry name" value="hemK_fam"/>
    <property type="match status" value="1"/>
</dbReference>
<dbReference type="Gene3D" id="3.40.50.150">
    <property type="entry name" value="Vaccinia Virus protein VP39"/>
    <property type="match status" value="1"/>
</dbReference>
<feature type="binding site" evidence="5">
    <location>
        <begin position="148"/>
        <end position="152"/>
    </location>
    <ligand>
        <name>S-adenosyl-L-methionine</name>
        <dbReference type="ChEBI" id="CHEBI:59789"/>
    </ligand>
</feature>
<dbReference type="Gene3D" id="1.10.8.10">
    <property type="entry name" value="DNA helicase RuvA subunit, C-terminal domain"/>
    <property type="match status" value="1"/>
</dbReference>
<dbReference type="EMBL" id="DF968081">
    <property type="protein sequence ID" value="GAP04328.1"/>
    <property type="molecule type" value="Genomic_DNA"/>
</dbReference>
<dbReference type="InterPro" id="IPR007848">
    <property type="entry name" value="Small_mtfrase_dom"/>
</dbReference>
<dbReference type="PANTHER" id="PTHR18895:SF74">
    <property type="entry name" value="MTRF1L RELEASE FACTOR GLUTAMINE METHYLTRANSFERASE"/>
    <property type="match status" value="1"/>
</dbReference>
<comment type="catalytic activity">
    <reaction evidence="4 5">
        <text>L-glutaminyl-[peptide chain release factor] + S-adenosyl-L-methionine = N(5)-methyl-L-glutaminyl-[peptide chain release factor] + S-adenosyl-L-homocysteine + H(+)</text>
        <dbReference type="Rhea" id="RHEA:42896"/>
        <dbReference type="Rhea" id="RHEA-COMP:10271"/>
        <dbReference type="Rhea" id="RHEA-COMP:10272"/>
        <dbReference type="ChEBI" id="CHEBI:15378"/>
        <dbReference type="ChEBI" id="CHEBI:30011"/>
        <dbReference type="ChEBI" id="CHEBI:57856"/>
        <dbReference type="ChEBI" id="CHEBI:59789"/>
        <dbReference type="ChEBI" id="CHEBI:61891"/>
        <dbReference type="EC" id="2.1.1.297"/>
    </reaction>
</comment>
<feature type="binding site" evidence="5">
    <location>
        <position position="215"/>
    </location>
    <ligand>
        <name>S-adenosyl-L-methionine</name>
        <dbReference type="ChEBI" id="CHEBI:59789"/>
    </ligand>
</feature>
<dbReference type="InterPro" id="IPR004556">
    <property type="entry name" value="HemK-like"/>
</dbReference>
<name>A0A3F3H925_9LACO</name>
<feature type="domain" description="Methyltransferase small" evidence="6">
    <location>
        <begin position="131"/>
        <end position="220"/>
    </location>
</feature>
<dbReference type="InterPro" id="IPR019874">
    <property type="entry name" value="RF_methyltr_PrmC"/>
</dbReference>
<dbReference type="NCBIfam" id="TIGR03534">
    <property type="entry name" value="RF_mod_PrmC"/>
    <property type="match status" value="1"/>
</dbReference>
<protein>
    <recommendedName>
        <fullName evidence="5">Release factor glutamine methyltransferase</fullName>
        <shortName evidence="5">RF MTase</shortName>
        <ecNumber evidence="5">2.1.1.297</ecNumber>
    </recommendedName>
    <alternativeName>
        <fullName evidence="5">N5-glutamine methyltransferase PrmC</fullName>
    </alternativeName>
    <alternativeName>
        <fullName evidence="5">Protein-(glutamine-N5) MTase PrmC</fullName>
    </alternativeName>
    <alternativeName>
        <fullName evidence="5">Protein-glutamine N-methyltransferase PrmC</fullName>
    </alternativeName>
</protein>
<dbReference type="PANTHER" id="PTHR18895">
    <property type="entry name" value="HEMK METHYLTRANSFERASE"/>
    <property type="match status" value="1"/>
</dbReference>
<dbReference type="CDD" id="cd02440">
    <property type="entry name" value="AdoMet_MTases"/>
    <property type="match status" value="1"/>
</dbReference>
<reference evidence="8" key="1">
    <citation type="journal article" date="2015" name="BMC Genomics">
        <title>Comparative genomics of Fructobacillus spp. and Leuconostoc spp. reveals niche-specific evolution of Fructobacillus spp.</title>
        <authorList>
            <person name="Endo A."/>
            <person name="Tanizawa Y."/>
            <person name="Tanaka N."/>
            <person name="Maeno S."/>
            <person name="Kumar H."/>
            <person name="Shiwa Y."/>
            <person name="Okada S."/>
            <person name="Yoshikawa H."/>
            <person name="Dicks L."/>
            <person name="Nakagawa J."/>
            <person name="Arita M."/>
        </authorList>
    </citation>
    <scope>NUCLEOTIDE SEQUENCE [LARGE SCALE GENOMIC DNA]</scope>
    <source>
        <strain evidence="8">F214-1</strain>
    </source>
</reference>
<comment type="function">
    <text evidence="5">Methylates the class 1 translation termination release factors RF1/PrfA and RF2/PrfB on the glutamine residue of the universally conserved GGQ motif.</text>
</comment>
<dbReference type="STRING" id="709323.GCA_001047135_00875"/>
<dbReference type="SUPFAM" id="SSF53335">
    <property type="entry name" value="S-adenosyl-L-methionine-dependent methyltransferases"/>
    <property type="match status" value="1"/>
</dbReference>
<evidence type="ECO:0000256" key="1">
    <source>
        <dbReference type="ARBA" id="ARBA00022603"/>
    </source>
</evidence>
<evidence type="ECO:0000256" key="2">
    <source>
        <dbReference type="ARBA" id="ARBA00022679"/>
    </source>
</evidence>
<evidence type="ECO:0000256" key="4">
    <source>
        <dbReference type="ARBA" id="ARBA00048391"/>
    </source>
</evidence>
<evidence type="ECO:0000256" key="5">
    <source>
        <dbReference type="HAMAP-Rule" id="MF_02126"/>
    </source>
</evidence>
<organism evidence="8">
    <name type="scientific">Fructobacillus tropaeoli</name>
    <dbReference type="NCBI Taxonomy" id="709323"/>
    <lineage>
        <taxon>Bacteria</taxon>
        <taxon>Bacillati</taxon>
        <taxon>Bacillota</taxon>
        <taxon>Bacilli</taxon>
        <taxon>Lactobacillales</taxon>
        <taxon>Lactobacillaceae</taxon>
        <taxon>Fructobacillus</taxon>
    </lineage>
</organism>
<dbReference type="RefSeq" id="WP_059393752.1">
    <property type="nucleotide sequence ID" value="NZ_CAUZLX010000006.1"/>
</dbReference>
<dbReference type="InterPro" id="IPR050320">
    <property type="entry name" value="N5-glutamine_MTase"/>
</dbReference>
<dbReference type="GO" id="GO:0032259">
    <property type="term" value="P:methylation"/>
    <property type="evidence" value="ECO:0007669"/>
    <property type="project" value="UniProtKB-KW"/>
</dbReference>
<feature type="binding site" evidence="5">
    <location>
        <begin position="215"/>
        <end position="218"/>
    </location>
    <ligand>
        <name>substrate</name>
    </ligand>
</feature>
<evidence type="ECO:0000259" key="6">
    <source>
        <dbReference type="Pfam" id="PF05175"/>
    </source>
</evidence>
<dbReference type="InterPro" id="IPR029063">
    <property type="entry name" value="SAM-dependent_MTases_sf"/>
</dbReference>
<proteinExistence type="inferred from homology"/>
<dbReference type="PROSITE" id="PS00092">
    <property type="entry name" value="N6_MTASE"/>
    <property type="match status" value="1"/>
</dbReference>
<sequence>MTQEKTDWQQSHRLNQAGSEKTVQISLLEARKWALKELTAAGLDADEASDNVDFLLTGALKVNYGMLRANLTRQMHPWLAKRWPTWIAQLLKGVPAQYVLGQAPFYGREFVVDDRVLIPRPETELLVDWVLSDLKAKGEQAPTILDVGTGSGAIILTLAQELPDARGIGLDISLDALAVAKKNRHQFELANRVGLMQSDLFTAVADQRFDVIVSNPPYIRPDGQEEMDKSVVAFEPDLALYAPNGGKALYERMAHGLEKQLTPGGVAYFEIGYDQGEALTKVFQDQLPTATVTLKQDLAGLDRMIRVQLKK</sequence>
<dbReference type="Pfam" id="PF05175">
    <property type="entry name" value="MTS"/>
    <property type="match status" value="1"/>
</dbReference>
<dbReference type="GO" id="GO:0102559">
    <property type="term" value="F:peptide chain release factor N(5)-glutamine methyltransferase activity"/>
    <property type="evidence" value="ECO:0007669"/>
    <property type="project" value="UniProtKB-EC"/>
</dbReference>
<comment type="caution">
    <text evidence="5">Lacks conserved residue(s) required for the propagation of feature annotation.</text>
</comment>